<feature type="compositionally biased region" description="Basic and acidic residues" evidence="2">
    <location>
        <begin position="161"/>
        <end position="182"/>
    </location>
</feature>
<keyword evidence="5" id="KW-1185">Reference proteome</keyword>
<dbReference type="GO" id="GO:0000178">
    <property type="term" value="C:exosome (RNase complex)"/>
    <property type="evidence" value="ECO:0007669"/>
    <property type="project" value="TreeGrafter"/>
</dbReference>
<dbReference type="EMBL" id="JAIZAY010000012">
    <property type="protein sequence ID" value="KAJ8032337.1"/>
    <property type="molecule type" value="Genomic_DNA"/>
</dbReference>
<evidence type="ECO:0000256" key="1">
    <source>
        <dbReference type="PROSITE-ProRule" id="PRU00723"/>
    </source>
</evidence>
<dbReference type="InterPro" id="IPR019607">
    <property type="entry name" value="Putative_zinc-finger_domain"/>
</dbReference>
<evidence type="ECO:0000313" key="5">
    <source>
        <dbReference type="Proteomes" id="UP001152320"/>
    </source>
</evidence>
<feature type="compositionally biased region" description="Basic residues" evidence="2">
    <location>
        <begin position="78"/>
        <end position="89"/>
    </location>
</feature>
<feature type="compositionally biased region" description="Basic and acidic residues" evidence="2">
    <location>
        <begin position="536"/>
        <end position="573"/>
    </location>
</feature>
<name>A0A9Q1H237_HOLLE</name>
<feature type="region of interest" description="Disordered" evidence="2">
    <location>
        <begin position="1"/>
        <end position="23"/>
    </location>
</feature>
<feature type="compositionally biased region" description="Polar residues" evidence="2">
    <location>
        <begin position="705"/>
        <end position="714"/>
    </location>
</feature>
<dbReference type="InterPro" id="IPR039278">
    <property type="entry name" value="Red1"/>
</dbReference>
<feature type="zinc finger region" description="C3H1-type" evidence="1">
    <location>
        <begin position="970"/>
        <end position="996"/>
    </location>
</feature>
<feature type="compositionally biased region" description="Acidic residues" evidence="2">
    <location>
        <begin position="11"/>
        <end position="22"/>
    </location>
</feature>
<feature type="compositionally biased region" description="Basic and acidic residues" evidence="2">
    <location>
        <begin position="287"/>
        <end position="296"/>
    </location>
</feature>
<gene>
    <name evidence="4" type="ORF">HOLleu_25843</name>
</gene>
<feature type="region of interest" description="Disordered" evidence="2">
    <location>
        <begin position="747"/>
        <end position="772"/>
    </location>
</feature>
<dbReference type="PANTHER" id="PTHR21563:SF3">
    <property type="entry name" value="ZINC FINGER C3H1 DOMAIN-CONTAINING PROTEIN"/>
    <property type="match status" value="1"/>
</dbReference>
<dbReference type="OrthoDB" id="10071835at2759"/>
<dbReference type="GO" id="GO:0006396">
    <property type="term" value="P:RNA processing"/>
    <property type="evidence" value="ECO:0007669"/>
    <property type="project" value="InterPro"/>
</dbReference>
<dbReference type="InterPro" id="IPR003107">
    <property type="entry name" value="HAT"/>
</dbReference>
<feature type="region of interest" description="Disordered" evidence="2">
    <location>
        <begin position="205"/>
        <end position="452"/>
    </location>
</feature>
<feature type="compositionally biased region" description="Basic and acidic residues" evidence="2">
    <location>
        <begin position="802"/>
        <end position="811"/>
    </location>
</feature>
<accession>A0A9Q1H237</accession>
<feature type="compositionally biased region" description="Polar residues" evidence="2">
    <location>
        <begin position="840"/>
        <end position="854"/>
    </location>
</feature>
<dbReference type="Pfam" id="PF10650">
    <property type="entry name" value="zf-C3H1"/>
    <property type="match status" value="1"/>
</dbReference>
<feature type="compositionally biased region" description="Polar residues" evidence="2">
    <location>
        <begin position="51"/>
        <end position="65"/>
    </location>
</feature>
<dbReference type="GO" id="GO:0005634">
    <property type="term" value="C:nucleus"/>
    <property type="evidence" value="ECO:0007669"/>
    <property type="project" value="TreeGrafter"/>
</dbReference>
<feature type="compositionally biased region" description="Acidic residues" evidence="2">
    <location>
        <begin position="331"/>
        <end position="345"/>
    </location>
</feature>
<evidence type="ECO:0000259" key="3">
    <source>
        <dbReference type="PROSITE" id="PS50103"/>
    </source>
</evidence>
<dbReference type="SMART" id="SM00386">
    <property type="entry name" value="HAT"/>
    <property type="match status" value="6"/>
</dbReference>
<feature type="compositionally biased region" description="Basic and acidic residues" evidence="2">
    <location>
        <begin position="503"/>
        <end position="522"/>
    </location>
</feature>
<dbReference type="InterPro" id="IPR011990">
    <property type="entry name" value="TPR-like_helical_dom_sf"/>
</dbReference>
<feature type="compositionally biased region" description="Basic and acidic residues" evidence="2">
    <location>
        <begin position="244"/>
        <end position="265"/>
    </location>
</feature>
<feature type="region of interest" description="Disordered" evidence="2">
    <location>
        <begin position="39"/>
        <end position="182"/>
    </location>
</feature>
<feature type="compositionally biased region" description="Polar residues" evidence="2">
    <location>
        <begin position="791"/>
        <end position="800"/>
    </location>
</feature>
<evidence type="ECO:0000313" key="4">
    <source>
        <dbReference type="EMBL" id="KAJ8032337.1"/>
    </source>
</evidence>
<feature type="region of interest" description="Disordered" evidence="2">
    <location>
        <begin position="469"/>
        <end position="573"/>
    </location>
</feature>
<feature type="region of interest" description="Disordered" evidence="2">
    <location>
        <begin position="791"/>
        <end position="854"/>
    </location>
</feature>
<keyword evidence="1" id="KW-0863">Zinc-finger</keyword>
<keyword evidence="1" id="KW-0479">Metal-binding</keyword>
<feature type="compositionally biased region" description="Low complexity" evidence="2">
    <location>
        <begin position="756"/>
        <end position="765"/>
    </location>
</feature>
<dbReference type="PROSITE" id="PS50103">
    <property type="entry name" value="ZF_C3H1"/>
    <property type="match status" value="1"/>
</dbReference>
<dbReference type="Gene3D" id="1.25.40.1040">
    <property type="match status" value="1"/>
</dbReference>
<protein>
    <submittedName>
        <fullName evidence="4">Zinc finger C3H1 domain-containing protein</fullName>
    </submittedName>
</protein>
<dbReference type="GO" id="GO:0008270">
    <property type="term" value="F:zinc ion binding"/>
    <property type="evidence" value="ECO:0007669"/>
    <property type="project" value="UniProtKB-KW"/>
</dbReference>
<feature type="compositionally biased region" description="Basic and acidic residues" evidence="2">
    <location>
        <begin position="409"/>
        <end position="420"/>
    </location>
</feature>
<evidence type="ECO:0000256" key="2">
    <source>
        <dbReference type="SAM" id="MobiDB-lite"/>
    </source>
</evidence>
<keyword evidence="1" id="KW-0862">Zinc</keyword>
<reference evidence="4" key="1">
    <citation type="submission" date="2021-10" db="EMBL/GenBank/DDBJ databases">
        <title>Tropical sea cucumber genome reveals ecological adaptation and Cuvierian tubules defense mechanism.</title>
        <authorList>
            <person name="Chen T."/>
        </authorList>
    </citation>
    <scope>NUCLEOTIDE SEQUENCE</scope>
    <source>
        <strain evidence="4">Nanhai2018</strain>
        <tissue evidence="4">Muscle</tissue>
    </source>
</reference>
<sequence length="1671" mass="191434">MAEGIMSLTTEVEEGEIEDGEDGEIKDFIPECFVILSETEDEPELIEADSHASSPKPNVGRSRSTIAKELTLGSLLIKSKKKDRPKTHRPSVGSRSTNGRIRDSEPVTKHHRKSNSTGLWGNPLFSQRGDRRNTTNKTSSYNNVRNTNDIWQSKGRPNVSKWREEVQRRRKADVVPRRRSKSKEFDTLLRDYRDVQRAIKVEEARQNASATYHSSSMRRSLPRKSSRLPPVTGSLRKRRSKSKGKGELAKDVPKEMPTEKPKPKEEEDDDEMTELELRMLALVSAKKAVEQKKETQESNQNSSRIDVGKSAEVLSLKQEKEGEKPSQQEADNYEEVAMDVDDDIVNSDQSKTIPMRSAGGEPPTQGDPVDHDSNKSSGNEDDEEEELALRAALLRTMATRKNIPLPKQSKPEDDNQREYSPKPQETEIIPSVTKPQSPAAQPEKKFTYKPTRIVRKPVIPTHGPLVITVTADSDSSDDDQAADSYSEMMDFLKQARNSAKPVETVKGKSSKEDTKEDTREPPKVGPKTPDAFNKLPETHRAEYRRLKEEIARREQKKVGGKAKEDEKSTKDDDAQLKKIAALEDKLKRNRSAIEKDYHAYQESARHQAEKSRIMQRAQFRIQRLREQIAVMENVVVLNRNLVKKYSDEQKNHLSSMTASVSVEAKLREELSTLRGSPMGEFPLVSTVHQLKEEHLMMEKKEAQKNQEVGPSNHTSAKRSKVARNQASELHRLKQVEEELALKIKQYRESQAREGKSTSTDSTQSSLLKRKLNEGNIRPAVSIYKKDKIQFSVSNTPTQTDSETEKENDGGEKHRRRRRSWLDDKSSLTPQLAAKKKSTMSEKANSQSYSLPDGESTLNLTLEKKADFKRQQGQDILALRNELNLMVQTAPRSEYMHPRNYFSTDVMLGKKRKMLLPGHSQLQEEEDKVENIKFESYQSPLIGFRAYRLHQAFWKAANLSPLSRTFSHNLDPKKTLCKFELNGVCNDGSCKNLHERDYILSEEAILSDLLSYAPSLVGITSDMSIEAQNQKVSHFLKSLIEQLEKENPHSQTKERLEYCIKTVLKHLKKENIEFPVLCERKWRPNSLEDCKKHVNFDLDEDEDMYQVFLPKKIPETVHILGQDDKSSSESLDRALNALSRGLEHNPNSSDLWKMFLSLYASRTEHPDLSEICTQAMQYTKDYRVYWQCLQVAETFQAKMSACQEIFQLLTSDSSATSKECNSHRFLETLLYQTQIHILTGRLKEAFLLLKNALSVDVQNYVSYLTKADTCLAWICYIHLVSFRSLPPCLFEESGCGLGHVIKKSPFICPWHQPLCATVDEILDIFKNVGQSLSQCEDLAVWSNFFHNWIALLNASDRKNEAIELCKEVIGKLPEEKSFWKCLLLLEMKNTEDIIKVREIYYEAFSRCSLSPEIYYTAARLEHKEGFCDEAISLLYDCATAFYELPSTWLSNHENICNLYRYLLHQPVDLSFKLPTLHDKYLAVRNEEQVSLWLSFCFLSTLKSTPSGELQQPKEAFEAAISSLSNRDGVLDVWLQYLLYELRRPGIKAEDRGVSVRRIVKSLLTEQPSLFTVPFEQDVFFVDYSFHNCLLDVYFSYLDPTSLGEAYEEYVAMMPANIGLLKRFLDFLWNDEAYHYIKFLAKSALRNHPQCVHLWNVLLRATGKSHNPTEVLN</sequence>
<proteinExistence type="predicted"/>
<feature type="compositionally biased region" description="Basic and acidic residues" evidence="2">
    <location>
        <begin position="317"/>
        <end position="326"/>
    </location>
</feature>
<dbReference type="Proteomes" id="UP001152320">
    <property type="component" value="Chromosome 12"/>
</dbReference>
<dbReference type="Gene3D" id="1.25.40.10">
    <property type="entry name" value="Tetratricopeptide repeat domain"/>
    <property type="match status" value="1"/>
</dbReference>
<feature type="compositionally biased region" description="Polar residues" evidence="2">
    <location>
        <begin position="135"/>
        <end position="151"/>
    </location>
</feature>
<feature type="domain" description="C3H1-type" evidence="3">
    <location>
        <begin position="970"/>
        <end position="996"/>
    </location>
</feature>
<dbReference type="PANTHER" id="PTHR21563">
    <property type="entry name" value="ZINC FINGER C3H1 DOMAIN-CONTAINING PROTEIN"/>
    <property type="match status" value="1"/>
</dbReference>
<feature type="region of interest" description="Disordered" evidence="2">
    <location>
        <begin position="700"/>
        <end position="729"/>
    </location>
</feature>
<dbReference type="SUPFAM" id="SSF48452">
    <property type="entry name" value="TPR-like"/>
    <property type="match status" value="1"/>
</dbReference>
<comment type="caution">
    <text evidence="4">The sequence shown here is derived from an EMBL/GenBank/DDBJ whole genome shotgun (WGS) entry which is preliminary data.</text>
</comment>
<dbReference type="InterPro" id="IPR000571">
    <property type="entry name" value="Znf_CCCH"/>
</dbReference>
<organism evidence="4 5">
    <name type="scientific">Holothuria leucospilota</name>
    <name type="common">Black long sea cucumber</name>
    <name type="synonym">Mertensiothuria leucospilota</name>
    <dbReference type="NCBI Taxonomy" id="206669"/>
    <lineage>
        <taxon>Eukaryota</taxon>
        <taxon>Metazoa</taxon>
        <taxon>Echinodermata</taxon>
        <taxon>Eleutherozoa</taxon>
        <taxon>Echinozoa</taxon>
        <taxon>Holothuroidea</taxon>
        <taxon>Aspidochirotacea</taxon>
        <taxon>Aspidochirotida</taxon>
        <taxon>Holothuriidae</taxon>
        <taxon>Holothuria</taxon>
    </lineage>
</organism>